<keyword evidence="2" id="KW-0812">Transmembrane</keyword>
<comment type="caution">
    <text evidence="3">The sequence shown here is derived from an EMBL/GenBank/DDBJ whole genome shotgun (WGS) entry which is preliminary data.</text>
</comment>
<feature type="region of interest" description="Disordered" evidence="1">
    <location>
        <begin position="206"/>
        <end position="225"/>
    </location>
</feature>
<evidence type="ECO:0000313" key="3">
    <source>
        <dbReference type="EMBL" id="NYF51636.1"/>
    </source>
</evidence>
<dbReference type="Proteomes" id="UP000534186">
    <property type="component" value="Unassembled WGS sequence"/>
</dbReference>
<proteinExistence type="predicted"/>
<feature type="compositionally biased region" description="Gly residues" evidence="1">
    <location>
        <begin position="210"/>
        <end position="225"/>
    </location>
</feature>
<accession>A0A7Y9NLK6</accession>
<evidence type="ECO:0000313" key="4">
    <source>
        <dbReference type="Proteomes" id="UP000534186"/>
    </source>
</evidence>
<reference evidence="3 4" key="1">
    <citation type="submission" date="2020-07" db="EMBL/GenBank/DDBJ databases">
        <title>Genomic Encyclopedia of Type Strains, Phase IV (KMG-V): Genome sequencing to study the core and pangenomes of soil and plant-associated prokaryotes.</title>
        <authorList>
            <person name="Whitman W."/>
        </authorList>
    </citation>
    <scope>NUCLEOTIDE SEQUENCE [LARGE SCALE GENOMIC DNA]</scope>
    <source>
        <strain evidence="3 4">M8UP30</strain>
    </source>
</reference>
<keyword evidence="2" id="KW-1133">Transmembrane helix</keyword>
<dbReference type="AlphaFoldDB" id="A0A7Y9NLK6"/>
<evidence type="ECO:0000256" key="2">
    <source>
        <dbReference type="SAM" id="Phobius"/>
    </source>
</evidence>
<evidence type="ECO:0000256" key="1">
    <source>
        <dbReference type="SAM" id="MobiDB-lite"/>
    </source>
</evidence>
<gene>
    <name evidence="3" type="ORF">HDF12_002001</name>
</gene>
<keyword evidence="2" id="KW-0472">Membrane</keyword>
<name>A0A7Y9NLK6_9BACT</name>
<sequence length="225" mass="24421">MKSQRKAIIFSAILMMTLIVSTSVFVKGQNETNPVKEKFQEDLKAAVMSESITVAQLKEIKENLAILKEAKSERQPGAPVDLMTPYSAVTKIRATMATVKEPDRTTLRQDFQLMMATKQPEPSAEPDTPGKKLGEDIFAAVMHGEPTPPQVQQLQDSLNSLESIKTSGGSMLEKFRAMKTAKSQIEATMNAGSFRPEDKQAVLDDLNNLGGRGGGGGGGLRRQGL</sequence>
<protein>
    <submittedName>
        <fullName evidence="3">Uncharacterized protein</fullName>
    </submittedName>
</protein>
<organism evidence="3 4">
    <name type="scientific">Tunturiibacter lichenicola</name>
    <dbReference type="NCBI Taxonomy" id="2051959"/>
    <lineage>
        <taxon>Bacteria</taxon>
        <taxon>Pseudomonadati</taxon>
        <taxon>Acidobacteriota</taxon>
        <taxon>Terriglobia</taxon>
        <taxon>Terriglobales</taxon>
        <taxon>Acidobacteriaceae</taxon>
        <taxon>Tunturiibacter</taxon>
    </lineage>
</organism>
<feature type="transmembrane region" description="Helical" evidence="2">
    <location>
        <begin position="7"/>
        <end position="26"/>
    </location>
</feature>
<dbReference type="EMBL" id="JACCCV010000001">
    <property type="protein sequence ID" value="NYF51636.1"/>
    <property type="molecule type" value="Genomic_DNA"/>
</dbReference>